<dbReference type="EMBL" id="MG450654">
    <property type="protein sequence ID" value="ATW62784.1"/>
    <property type="molecule type" value="Genomic_DNA"/>
</dbReference>
<proteinExistence type="predicted"/>
<accession>A0A3G1L3M0</accession>
<dbReference type="Proteomes" id="UP000274731">
    <property type="component" value="Segment"/>
</dbReference>
<evidence type="ECO:0000313" key="2">
    <source>
        <dbReference type="EMBL" id="ATW62784.1"/>
    </source>
</evidence>
<organism evidence="2 3">
    <name type="scientific">Synechococcus phage S-CBWM1</name>
    <dbReference type="NCBI Taxonomy" id="2053653"/>
    <lineage>
        <taxon>Viruses</taxon>
        <taxon>Duplodnaviria</taxon>
        <taxon>Heunggongvirae</taxon>
        <taxon>Uroviricota</taxon>
        <taxon>Caudoviricetes</taxon>
        <taxon>Aokuangvirus</taxon>
        <taxon>Aokuangvirus SCBWM1</taxon>
    </lineage>
</organism>
<dbReference type="Pfam" id="PF07030">
    <property type="entry name" value="Phage_Mu_Gp36"/>
    <property type="match status" value="1"/>
</dbReference>
<feature type="region of interest" description="Disordered" evidence="1">
    <location>
        <begin position="118"/>
        <end position="147"/>
    </location>
</feature>
<evidence type="ECO:0000313" key="3">
    <source>
        <dbReference type="Proteomes" id="UP000274731"/>
    </source>
</evidence>
<sequence length="328" mass="36187">MTAPILKSVSLPLPQILLLEFDIPLAQVATPLSSFTVNHGTVEVVGLSYMSNKIISLSLGTEMKPLDRIFVSYEPPLDINLCLRSVLSPAATDTDKKRNSVRPFSRVDGRNLLLVDPTADGSDENANLGVDTIGDGYPRDDRSSDPRSATVGDFILAYGEREAIQLTNLDDGSAKSVNEAKLRMAIEDANALIDNYIVQAGRAGKFLISSNRRRTALMIARYYLDTVRRREDVYKDYQDCIKELDAVKDGITRAGSPAIETKRGAIRVHRIPQRYNSVTGKGLSGWHTDPDIEREDYRLPEDNLLTGSRDNNLSHTDGGGVDNPYYLG</sequence>
<evidence type="ECO:0000256" key="1">
    <source>
        <dbReference type="SAM" id="MobiDB-lite"/>
    </source>
</evidence>
<gene>
    <name evidence="2" type="ORF">SCBWM1_gp100</name>
</gene>
<reference evidence="2 3" key="1">
    <citation type="journal article" date="2018" name="Environ. Microbiol.">
        <title>Novel phage-host interactions and evolution as revealed by a cyanomyovirus isolated from an estuarine environment.</title>
        <authorList>
            <person name="Xu Y."/>
            <person name="Zhang R."/>
            <person name="Wang N."/>
            <person name="Cai L."/>
            <person name="Tong Y."/>
            <person name="Sun Q."/>
            <person name="Chen F."/>
            <person name="Jiao N."/>
        </authorList>
    </citation>
    <scope>NUCLEOTIDE SEQUENCE [LARGE SCALE GENOMIC DNA]</scope>
</reference>
<keyword evidence="3" id="KW-1185">Reference proteome</keyword>
<name>A0A3G1L3M0_9CAUD</name>
<feature type="compositionally biased region" description="Polar residues" evidence="1">
    <location>
        <begin position="305"/>
        <end position="315"/>
    </location>
</feature>
<feature type="region of interest" description="Disordered" evidence="1">
    <location>
        <begin position="303"/>
        <end position="328"/>
    </location>
</feature>
<protein>
    <submittedName>
        <fullName evidence="2">Uncharacterized protein</fullName>
    </submittedName>
</protein>
<dbReference type="InterPro" id="IPR009752">
    <property type="entry name" value="Phage_Mu_GpJ"/>
</dbReference>